<proteinExistence type="predicted"/>
<organism evidence="1 2">
    <name type="scientific">Oryza sativa subsp. japonica</name>
    <name type="common">Rice</name>
    <dbReference type="NCBI Taxonomy" id="39947"/>
    <lineage>
        <taxon>Eukaryota</taxon>
        <taxon>Viridiplantae</taxon>
        <taxon>Streptophyta</taxon>
        <taxon>Embryophyta</taxon>
        <taxon>Tracheophyta</taxon>
        <taxon>Spermatophyta</taxon>
        <taxon>Magnoliopsida</taxon>
        <taxon>Liliopsida</taxon>
        <taxon>Poales</taxon>
        <taxon>Poaceae</taxon>
        <taxon>BOP clade</taxon>
        <taxon>Oryzoideae</taxon>
        <taxon>Oryzeae</taxon>
        <taxon>Oryzinae</taxon>
        <taxon>Oryza</taxon>
        <taxon>Oryza sativa</taxon>
    </lineage>
</organism>
<accession>Q6ETF4</accession>
<dbReference type="AlphaFoldDB" id="Q6ETF4"/>
<reference evidence="2" key="2">
    <citation type="journal article" date="2008" name="Nucleic Acids Res.">
        <title>The rice annotation project database (RAP-DB): 2008 update.</title>
        <authorList>
            <consortium name="The rice annotation project (RAP)"/>
        </authorList>
    </citation>
    <scope>GENOME REANNOTATION</scope>
    <source>
        <strain evidence="2">cv. Nipponbare</strain>
    </source>
</reference>
<evidence type="ECO:0000313" key="2">
    <source>
        <dbReference type="Proteomes" id="UP000000763"/>
    </source>
</evidence>
<protein>
    <submittedName>
        <fullName evidence="1">Uncharacterized protein</fullName>
    </submittedName>
</protein>
<reference evidence="2" key="1">
    <citation type="journal article" date="2005" name="Nature">
        <title>The map-based sequence of the rice genome.</title>
        <authorList>
            <consortium name="International rice genome sequencing project (IRGSP)"/>
            <person name="Matsumoto T."/>
            <person name="Wu J."/>
            <person name="Kanamori H."/>
            <person name="Katayose Y."/>
            <person name="Fujisawa M."/>
            <person name="Namiki N."/>
            <person name="Mizuno H."/>
            <person name="Yamamoto K."/>
            <person name="Antonio B.A."/>
            <person name="Baba T."/>
            <person name="Sakata K."/>
            <person name="Nagamura Y."/>
            <person name="Aoki H."/>
            <person name="Arikawa K."/>
            <person name="Arita K."/>
            <person name="Bito T."/>
            <person name="Chiden Y."/>
            <person name="Fujitsuka N."/>
            <person name="Fukunaka R."/>
            <person name="Hamada M."/>
            <person name="Harada C."/>
            <person name="Hayashi A."/>
            <person name="Hijishita S."/>
            <person name="Honda M."/>
            <person name="Hosokawa S."/>
            <person name="Ichikawa Y."/>
            <person name="Idonuma A."/>
            <person name="Iijima M."/>
            <person name="Ikeda M."/>
            <person name="Ikeno M."/>
            <person name="Ito K."/>
            <person name="Ito S."/>
            <person name="Ito T."/>
            <person name="Ito Y."/>
            <person name="Ito Y."/>
            <person name="Iwabuchi A."/>
            <person name="Kamiya K."/>
            <person name="Karasawa W."/>
            <person name="Kurita K."/>
            <person name="Katagiri S."/>
            <person name="Kikuta A."/>
            <person name="Kobayashi H."/>
            <person name="Kobayashi N."/>
            <person name="Machita K."/>
            <person name="Maehara T."/>
            <person name="Masukawa M."/>
            <person name="Mizubayashi T."/>
            <person name="Mukai Y."/>
            <person name="Nagasaki H."/>
            <person name="Nagata Y."/>
            <person name="Naito S."/>
            <person name="Nakashima M."/>
            <person name="Nakama Y."/>
            <person name="Nakamichi Y."/>
            <person name="Nakamura M."/>
            <person name="Meguro A."/>
            <person name="Negishi M."/>
            <person name="Ohta I."/>
            <person name="Ohta T."/>
            <person name="Okamoto M."/>
            <person name="Ono N."/>
            <person name="Saji S."/>
            <person name="Sakaguchi M."/>
            <person name="Sakai K."/>
            <person name="Shibata M."/>
            <person name="Shimokawa T."/>
            <person name="Song J."/>
            <person name="Takazaki Y."/>
            <person name="Terasawa K."/>
            <person name="Tsugane M."/>
            <person name="Tsuji K."/>
            <person name="Ueda S."/>
            <person name="Waki K."/>
            <person name="Yamagata H."/>
            <person name="Yamamoto M."/>
            <person name="Yamamoto S."/>
            <person name="Yamane H."/>
            <person name="Yoshiki S."/>
            <person name="Yoshihara R."/>
            <person name="Yukawa K."/>
            <person name="Zhong H."/>
            <person name="Yano M."/>
            <person name="Yuan Q."/>
            <person name="Ouyang S."/>
            <person name="Liu J."/>
            <person name="Jones K.M."/>
            <person name="Gansberger K."/>
            <person name="Moffat K."/>
            <person name="Hill J."/>
            <person name="Bera J."/>
            <person name="Fadrosh D."/>
            <person name="Jin S."/>
            <person name="Johri S."/>
            <person name="Kim M."/>
            <person name="Overton L."/>
            <person name="Reardon M."/>
            <person name="Tsitrin T."/>
            <person name="Vuong H."/>
            <person name="Weaver B."/>
            <person name="Ciecko A."/>
            <person name="Tallon L."/>
            <person name="Jackson J."/>
            <person name="Pai G."/>
            <person name="Aken S.V."/>
            <person name="Utterback T."/>
            <person name="Reidmuller S."/>
            <person name="Feldblyum T."/>
            <person name="Hsiao J."/>
            <person name="Zismann V."/>
            <person name="Iobst S."/>
            <person name="de Vazeille A.R."/>
            <person name="Buell C.R."/>
            <person name="Ying K."/>
            <person name="Li Y."/>
            <person name="Lu T."/>
            <person name="Huang Y."/>
            <person name="Zhao Q."/>
            <person name="Feng Q."/>
            <person name="Zhang L."/>
            <person name="Zhu J."/>
            <person name="Weng Q."/>
            <person name="Mu J."/>
            <person name="Lu Y."/>
            <person name="Fan D."/>
            <person name="Liu Y."/>
            <person name="Guan J."/>
            <person name="Zhang Y."/>
            <person name="Yu S."/>
            <person name="Liu X."/>
            <person name="Zhang Y."/>
            <person name="Hong G."/>
            <person name="Han B."/>
            <person name="Choisne N."/>
            <person name="Demange N."/>
            <person name="Orjeda G."/>
            <person name="Samain S."/>
            <person name="Cattolico L."/>
            <person name="Pelletier E."/>
            <person name="Couloux A."/>
            <person name="Segurens B."/>
            <person name="Wincker P."/>
            <person name="D'Hont A."/>
            <person name="Scarpelli C."/>
            <person name="Weissenbach J."/>
            <person name="Salanoubat M."/>
            <person name="Quetier F."/>
            <person name="Yu Y."/>
            <person name="Kim H.R."/>
            <person name="Rambo T."/>
            <person name="Currie J."/>
            <person name="Collura K."/>
            <person name="Luo M."/>
            <person name="Yang T."/>
            <person name="Ammiraju J.S.S."/>
            <person name="Engler F."/>
            <person name="Soderlund C."/>
            <person name="Wing R.A."/>
            <person name="Palmer L.E."/>
            <person name="de la Bastide M."/>
            <person name="Spiegel L."/>
            <person name="Nascimento L."/>
            <person name="Zutavern T."/>
            <person name="O'Shaughnessy A."/>
            <person name="Dike S."/>
            <person name="Dedhia N."/>
            <person name="Preston R."/>
            <person name="Balija V."/>
            <person name="McCombie W.R."/>
            <person name="Chow T."/>
            <person name="Chen H."/>
            <person name="Chung M."/>
            <person name="Chen C."/>
            <person name="Shaw J."/>
            <person name="Wu H."/>
            <person name="Hsiao K."/>
            <person name="Chao Y."/>
            <person name="Chu M."/>
            <person name="Cheng C."/>
            <person name="Hour A."/>
            <person name="Lee P."/>
            <person name="Lin S."/>
            <person name="Lin Y."/>
            <person name="Liou J."/>
            <person name="Liu S."/>
            <person name="Hsing Y."/>
            <person name="Raghuvanshi S."/>
            <person name="Mohanty A."/>
            <person name="Bharti A.K."/>
            <person name="Gaur A."/>
            <person name="Gupta V."/>
            <person name="Kumar D."/>
            <person name="Ravi V."/>
            <person name="Vij S."/>
            <person name="Kapur A."/>
            <person name="Khurana P."/>
            <person name="Khurana P."/>
            <person name="Khurana J.P."/>
            <person name="Tyagi A.K."/>
            <person name="Gaikwad K."/>
            <person name="Singh A."/>
            <person name="Dalal V."/>
            <person name="Srivastava S."/>
            <person name="Dixit A."/>
            <person name="Pal A.K."/>
            <person name="Ghazi I.A."/>
            <person name="Yadav M."/>
            <person name="Pandit A."/>
            <person name="Bhargava A."/>
            <person name="Sureshbabu K."/>
            <person name="Batra K."/>
            <person name="Sharma T.R."/>
            <person name="Mohapatra T."/>
            <person name="Singh N.K."/>
            <person name="Messing J."/>
            <person name="Nelson A.B."/>
            <person name="Fuks G."/>
            <person name="Kavchok S."/>
            <person name="Keizer G."/>
            <person name="Linton E."/>
            <person name="Llaca V."/>
            <person name="Song R."/>
            <person name="Tanyolac B."/>
            <person name="Young S."/>
            <person name="Ho-Il K."/>
            <person name="Hahn J.H."/>
            <person name="Sangsakoo G."/>
            <person name="Vanavichit A."/>
            <person name="de Mattos Luiz.A.T."/>
            <person name="Zimmer P.D."/>
            <person name="Malone G."/>
            <person name="Dellagostin O."/>
            <person name="de Oliveira A.C."/>
            <person name="Bevan M."/>
            <person name="Bancroft I."/>
            <person name="Minx P."/>
            <person name="Cordum H."/>
            <person name="Wilson R."/>
            <person name="Cheng Z."/>
            <person name="Jin W."/>
            <person name="Jiang J."/>
            <person name="Leong S.A."/>
            <person name="Iwama H."/>
            <person name="Gojobori T."/>
            <person name="Itoh T."/>
            <person name="Niimura Y."/>
            <person name="Fujii Y."/>
            <person name="Habara T."/>
            <person name="Sakai H."/>
            <person name="Sato Y."/>
            <person name="Wilson G."/>
            <person name="Kumar K."/>
            <person name="McCouch S."/>
            <person name="Juretic N."/>
            <person name="Hoen D."/>
            <person name="Wright S."/>
            <person name="Bruskiewich R."/>
            <person name="Bureau T."/>
            <person name="Miyao A."/>
            <person name="Hirochika H."/>
            <person name="Nishikawa T."/>
            <person name="Kadowaki K."/>
            <person name="Sugiura M."/>
            <person name="Burr B."/>
            <person name="Sasaki T."/>
        </authorList>
    </citation>
    <scope>NUCLEOTIDE SEQUENCE [LARGE SCALE GENOMIC DNA]</scope>
    <source>
        <strain evidence="2">cv. Nipponbare</strain>
    </source>
</reference>
<dbReference type="EMBL" id="AP004847">
    <property type="protein sequence ID" value="BAD28066.1"/>
    <property type="molecule type" value="Genomic_DNA"/>
</dbReference>
<gene>
    <name evidence="1" type="primary">OJ1298_H07.19</name>
</gene>
<sequence length="168" mass="18362">MSLLPLELMLKRCAAIVDLPSTLPSSRGGRMMGRRLPATGLTSTETIWPDAIWLPLLRSQLPSLNSPRRRHEDARVDAKLRRVPPSRHRTKLPHGSDVVAAVLPIGVVDGSSMTSSPCAGLNPFKVDSRRPPTPPPCPRGLCARRWTPLRTMNGKGETLIPPFPLSVT</sequence>
<name>Q6ETF4_ORYSJ</name>
<dbReference type="Proteomes" id="UP000000763">
    <property type="component" value="Chromosome 2"/>
</dbReference>
<evidence type="ECO:0000313" key="1">
    <source>
        <dbReference type="EMBL" id="BAD28066.1"/>
    </source>
</evidence>